<dbReference type="InterPro" id="IPR036249">
    <property type="entry name" value="Thioredoxin-like_sf"/>
</dbReference>
<gene>
    <name evidence="2" type="ORF">S01H4_23596</name>
    <name evidence="3" type="ORF">S03H2_30445</name>
</gene>
<protein>
    <recommendedName>
        <fullName evidence="1">Thioredoxin-like fold domain-containing protein</fullName>
    </recommendedName>
</protein>
<dbReference type="InterPro" id="IPR012336">
    <property type="entry name" value="Thioredoxin-like_fold"/>
</dbReference>
<dbReference type="PANTHER" id="PTHR36450">
    <property type="entry name" value="THIOREDOXIN"/>
    <property type="match status" value="1"/>
</dbReference>
<dbReference type="AlphaFoldDB" id="X1GGC9"/>
<accession>X1GGC9</accession>
<dbReference type="Pfam" id="PF13192">
    <property type="entry name" value="Thioredoxin_3"/>
    <property type="match status" value="1"/>
</dbReference>
<organism evidence="3">
    <name type="scientific">marine sediment metagenome</name>
    <dbReference type="NCBI Taxonomy" id="412755"/>
    <lineage>
        <taxon>unclassified sequences</taxon>
        <taxon>metagenomes</taxon>
        <taxon>ecological metagenomes</taxon>
    </lineage>
</organism>
<name>X1GGC9_9ZZZZ</name>
<dbReference type="PANTHER" id="PTHR36450:SF1">
    <property type="entry name" value="THIOREDOXIN"/>
    <property type="match status" value="1"/>
</dbReference>
<dbReference type="EMBL" id="BART01010969">
    <property type="protein sequence ID" value="GAG79154.1"/>
    <property type="molecule type" value="Genomic_DNA"/>
</dbReference>
<evidence type="ECO:0000313" key="2">
    <source>
        <dbReference type="EMBL" id="GAG79154.1"/>
    </source>
</evidence>
<dbReference type="InterPro" id="IPR005243">
    <property type="entry name" value="THIRX-like_proc"/>
</dbReference>
<dbReference type="NCBIfam" id="TIGR00412">
    <property type="entry name" value="redox_disulf_2"/>
    <property type="match status" value="1"/>
</dbReference>
<evidence type="ECO:0000313" key="3">
    <source>
        <dbReference type="EMBL" id="GAH56277.1"/>
    </source>
</evidence>
<sequence length="77" mass="8379">MEIKILGTGCPKCKALEKATINALAELDIAANVSKVEDIMQIMNYGVISTPALVINEKVVIKGRIPSENEIKEILIK</sequence>
<dbReference type="Gene3D" id="3.40.30.10">
    <property type="entry name" value="Glutaredoxin"/>
    <property type="match status" value="1"/>
</dbReference>
<proteinExistence type="predicted"/>
<dbReference type="PIRSF" id="PIRSF037031">
    <property type="entry name" value="Redox_disulphide_2"/>
    <property type="match status" value="1"/>
</dbReference>
<feature type="domain" description="Thioredoxin-like fold" evidence="1">
    <location>
        <begin position="1"/>
        <end position="75"/>
    </location>
</feature>
<reference evidence="3" key="1">
    <citation type="journal article" date="2014" name="Front. Microbiol.">
        <title>High frequency of phylogenetically diverse reductive dehalogenase-homologous genes in deep subseafloor sedimentary metagenomes.</title>
        <authorList>
            <person name="Kawai M."/>
            <person name="Futagami T."/>
            <person name="Toyoda A."/>
            <person name="Takaki Y."/>
            <person name="Nishi S."/>
            <person name="Hori S."/>
            <person name="Arai W."/>
            <person name="Tsubouchi T."/>
            <person name="Morono Y."/>
            <person name="Uchiyama I."/>
            <person name="Ito T."/>
            <person name="Fujiyama A."/>
            <person name="Inagaki F."/>
            <person name="Takami H."/>
        </authorList>
    </citation>
    <scope>NUCLEOTIDE SEQUENCE</scope>
    <source>
        <strain evidence="3">Expedition CK06-06</strain>
    </source>
</reference>
<comment type="caution">
    <text evidence="3">The sequence shown here is derived from an EMBL/GenBank/DDBJ whole genome shotgun (WGS) entry which is preliminary data.</text>
</comment>
<dbReference type="SUPFAM" id="SSF52833">
    <property type="entry name" value="Thioredoxin-like"/>
    <property type="match status" value="1"/>
</dbReference>
<evidence type="ECO:0000259" key="1">
    <source>
        <dbReference type="Pfam" id="PF13192"/>
    </source>
</evidence>
<dbReference type="EMBL" id="BARU01018421">
    <property type="protein sequence ID" value="GAH56277.1"/>
    <property type="molecule type" value="Genomic_DNA"/>
</dbReference>